<evidence type="ECO:0000259" key="6">
    <source>
        <dbReference type="PROSITE" id="PS51007"/>
    </source>
</evidence>
<dbReference type="GO" id="GO:0009055">
    <property type="term" value="F:electron transfer activity"/>
    <property type="evidence" value="ECO:0007669"/>
    <property type="project" value="InterPro"/>
</dbReference>
<dbReference type="SUPFAM" id="SSF46626">
    <property type="entry name" value="Cytochrome c"/>
    <property type="match status" value="1"/>
</dbReference>
<dbReference type="PROSITE" id="PS51007">
    <property type="entry name" value="CYTC"/>
    <property type="match status" value="1"/>
</dbReference>
<accession>A0A2K9LJY6</accession>
<keyword evidence="5" id="KW-0732">Signal</keyword>
<protein>
    <recommendedName>
        <fullName evidence="6">Cytochrome c domain-containing protein</fullName>
    </recommendedName>
</protein>
<dbReference type="RefSeq" id="WP_101893967.1">
    <property type="nucleotide sequence ID" value="NZ_CP022684.1"/>
</dbReference>
<keyword evidence="3 4" id="KW-0408">Iron</keyword>
<dbReference type="Proteomes" id="UP000235116">
    <property type="component" value="Chromosome"/>
</dbReference>
<dbReference type="Pfam" id="PF21419">
    <property type="entry name" value="RoxA-like_Cyt-c"/>
    <property type="match status" value="1"/>
</dbReference>
<reference evidence="8" key="1">
    <citation type="submission" date="2017-08" db="EMBL/GenBank/DDBJ databases">
        <title>Direct submision.</title>
        <authorList>
            <person name="Kim S.-J."/>
            <person name="Rhee S.-K."/>
        </authorList>
    </citation>
    <scope>NUCLEOTIDE SEQUENCE [LARGE SCALE GENOMIC DNA]</scope>
    <source>
        <strain evidence="8">GI5</strain>
    </source>
</reference>
<name>A0A2K9LJY6_9GAMM</name>
<proteinExistence type="predicted"/>
<dbReference type="GO" id="GO:0004130">
    <property type="term" value="F:cytochrome-c peroxidase activity"/>
    <property type="evidence" value="ECO:0007669"/>
    <property type="project" value="TreeGrafter"/>
</dbReference>
<evidence type="ECO:0000256" key="5">
    <source>
        <dbReference type="SAM" id="SignalP"/>
    </source>
</evidence>
<feature type="domain" description="Cytochrome c" evidence="6">
    <location>
        <begin position="404"/>
        <end position="691"/>
    </location>
</feature>
<dbReference type="Gene3D" id="1.10.760.10">
    <property type="entry name" value="Cytochrome c-like domain"/>
    <property type="match status" value="1"/>
</dbReference>
<keyword evidence="1 4" id="KW-0349">Heme</keyword>
<sequence length="691" mass="76319">MQTHTKPVRSIGAMITLSYCLLFCSATTSQFAHAFVYDDDPDALLGSSRGGMALWDFCYDKDDSEPLPVDPRTLLQPGISDGKAVHFNVNWAECHTDPVAVQEAGHPETCGELRDIFYRGETLMDTGSENVAALFVGNRYGSLAAVGGIATFNAAQYNKLWQIWGGYDERPEQFDLLVSNRYGSGIAEGRNPYPLVGEDPNRTNGGSGQLPEMFTQVRNSDGSWSGRIGVTCHGCHSGEIGTKEDGEDLGFQFGGSSATDLNLFLRDMLPLGYLASGVTPLNLTQTRGTNNASAVNIAFLFPDKGWPSLTGFLRILGSGSTGSMDSPNWWNMGHRPAKFVDGLFPMDAPRVDAVFYTPILGLFGGVTAGLGEQGQDWMREHGPEMNLWIETLKAPKYPLPVDEELAETGAVLFHELDMWDQTRRNPIRRPEGNGSCASCHGAYSPRYVNNTDYLENPMLEGMAGYIVPLDIIDTDKRRVLTNTEGMQVTGADNFFGYPATKGTDNDCGPQNQKRLRGDREVGYLAQPLYGVWASAPYFHNGSVPNVWEVLKPQDRKPIWRRVSAPVPEGVEGTAVMGFDTSLQRAFDAEKLGWKYDEIACVNLPPMVKPGFNCSTRNINITPWPQRLLEWLYGSITGAWNVDFPPIVTTENMENRKIYNTHMYSQGNEGHEFTAVLTDAERIAIIEYLKTL</sequence>
<dbReference type="InterPro" id="IPR009056">
    <property type="entry name" value="Cyt_c-like_dom"/>
</dbReference>
<dbReference type="AlphaFoldDB" id="A0A2K9LJY6"/>
<evidence type="ECO:0000313" key="7">
    <source>
        <dbReference type="EMBL" id="AUM12592.1"/>
    </source>
</evidence>
<feature type="chain" id="PRO_5014662419" description="Cytochrome c domain-containing protein" evidence="5">
    <location>
        <begin position="35"/>
        <end position="691"/>
    </location>
</feature>
<evidence type="ECO:0000256" key="2">
    <source>
        <dbReference type="ARBA" id="ARBA00022723"/>
    </source>
</evidence>
<dbReference type="PANTHER" id="PTHR30600">
    <property type="entry name" value="CYTOCHROME C PEROXIDASE-RELATED"/>
    <property type="match status" value="1"/>
</dbReference>
<evidence type="ECO:0000256" key="1">
    <source>
        <dbReference type="ARBA" id="ARBA00022617"/>
    </source>
</evidence>
<gene>
    <name evidence="7" type="ORF">Kalk_09255</name>
</gene>
<dbReference type="EMBL" id="CP022684">
    <property type="protein sequence ID" value="AUM12592.1"/>
    <property type="molecule type" value="Genomic_DNA"/>
</dbReference>
<dbReference type="InterPro" id="IPR051395">
    <property type="entry name" value="Cytochrome_c_Peroxidase/MauG"/>
</dbReference>
<feature type="signal peptide" evidence="5">
    <location>
        <begin position="1"/>
        <end position="34"/>
    </location>
</feature>
<dbReference type="GO" id="GO:0046872">
    <property type="term" value="F:metal ion binding"/>
    <property type="evidence" value="ECO:0007669"/>
    <property type="project" value="UniProtKB-KW"/>
</dbReference>
<keyword evidence="2 4" id="KW-0479">Metal-binding</keyword>
<dbReference type="OrthoDB" id="417271at2"/>
<dbReference type="PANTHER" id="PTHR30600:SF9">
    <property type="entry name" value="BLR7738 PROTEIN"/>
    <property type="match status" value="1"/>
</dbReference>
<organism evidence="7 8">
    <name type="scientific">Ketobacter alkanivorans</name>
    <dbReference type="NCBI Taxonomy" id="1917421"/>
    <lineage>
        <taxon>Bacteria</taxon>
        <taxon>Pseudomonadati</taxon>
        <taxon>Pseudomonadota</taxon>
        <taxon>Gammaproteobacteria</taxon>
        <taxon>Pseudomonadales</taxon>
        <taxon>Ketobacteraceae</taxon>
        <taxon>Ketobacter</taxon>
    </lineage>
</organism>
<dbReference type="InterPro" id="IPR036909">
    <property type="entry name" value="Cyt_c-like_dom_sf"/>
</dbReference>
<dbReference type="KEGG" id="kak:Kalk_09255"/>
<evidence type="ECO:0000256" key="4">
    <source>
        <dbReference type="PROSITE-ProRule" id="PRU00433"/>
    </source>
</evidence>
<dbReference type="GO" id="GO:0020037">
    <property type="term" value="F:heme binding"/>
    <property type="evidence" value="ECO:0007669"/>
    <property type="project" value="InterPro"/>
</dbReference>
<evidence type="ECO:0000313" key="8">
    <source>
        <dbReference type="Proteomes" id="UP000235116"/>
    </source>
</evidence>
<keyword evidence="8" id="KW-1185">Reference proteome</keyword>
<evidence type="ECO:0000256" key="3">
    <source>
        <dbReference type="ARBA" id="ARBA00023004"/>
    </source>
</evidence>